<dbReference type="InterPro" id="IPR025476">
    <property type="entry name" value="Helitron_helicase-like"/>
</dbReference>
<evidence type="ECO:0000259" key="2">
    <source>
        <dbReference type="Pfam" id="PF14214"/>
    </source>
</evidence>
<dbReference type="EMBL" id="EQ962657">
    <property type="protein sequence ID" value="EED14666.1"/>
    <property type="molecule type" value="Genomic_DNA"/>
</dbReference>
<feature type="compositionally biased region" description="Low complexity" evidence="1">
    <location>
        <begin position="104"/>
        <end position="113"/>
    </location>
</feature>
<dbReference type="RefSeq" id="XP_002484619.1">
    <property type="nucleotide sequence ID" value="XM_002484574.1"/>
</dbReference>
<dbReference type="OrthoDB" id="4368520at2759"/>
<dbReference type="eggNOG" id="ENOG502T2FX">
    <property type="taxonomic scope" value="Eukaryota"/>
</dbReference>
<dbReference type="PhylomeDB" id="B8MJ77"/>
<sequence>MAETVQICTDCLQSKPIDDFKSKSCKTGNRVRKTCSACRDRKQSNRAKRKSNDADISEPPVEDTHVPHFMRPTTASSLRRTASTLRKIAPQRVSAQVFQQQTLEQSQQVTSSSPAPSFHLRGTHSQDTPQIADARRRREQDRRAHRVARRAGEDVPPTQELDIFADYAKHLMKFHDGRFARHPRFRYVVFNTMMRQQANTKASFFIKQKTKDGHQITADDLRLAFEDDAPEGEALLNSITRRSGTLRGTRPFWTNKHQHLKAMVKNIGPSHLFLTLSAADLQWADLMQHLPNFEQWKAGTSSERIQIARDNLRDNPHIVAQWFLIRYNTFRKEYASNVEKKTESYKDMMKGFLPKLNPQNPLLSAVSKMMNRLIGERDWSAQEVLHLLLDIPLQSASRICINVDCRPEEVHSAVFVPIEPEIEGDETVQRGLSALDKYKRRHTLFEDLYPPEH</sequence>
<dbReference type="VEuPathDB" id="FungiDB:TSTA_041440"/>
<name>B8MJ77_TALSN</name>
<feature type="region of interest" description="Disordered" evidence="1">
    <location>
        <begin position="34"/>
        <end position="79"/>
    </location>
</feature>
<dbReference type="AlphaFoldDB" id="B8MJ77"/>
<protein>
    <recommendedName>
        <fullName evidence="2">Helitron helicase-like domain-containing protein</fullName>
    </recommendedName>
</protein>
<dbReference type="GeneID" id="8109729"/>
<dbReference type="STRING" id="441959.B8MJ77"/>
<feature type="compositionally biased region" description="Basic and acidic residues" evidence="1">
    <location>
        <begin position="133"/>
        <end position="142"/>
    </location>
</feature>
<evidence type="ECO:0000313" key="3">
    <source>
        <dbReference type="EMBL" id="EED14666.1"/>
    </source>
</evidence>
<feature type="region of interest" description="Disordered" evidence="1">
    <location>
        <begin position="104"/>
        <end position="155"/>
    </location>
</feature>
<evidence type="ECO:0000313" key="4">
    <source>
        <dbReference type="Proteomes" id="UP000001745"/>
    </source>
</evidence>
<dbReference type="HOGENOM" id="CLU_604349_0_0_1"/>
<dbReference type="Pfam" id="PF14214">
    <property type="entry name" value="Helitron_like_N"/>
    <property type="match status" value="1"/>
</dbReference>
<organism evidence="3 4">
    <name type="scientific">Talaromyces stipitatus (strain ATCC 10500 / CBS 375.48 / QM 6759 / NRRL 1006)</name>
    <name type="common">Penicillium stipitatum</name>
    <dbReference type="NCBI Taxonomy" id="441959"/>
    <lineage>
        <taxon>Eukaryota</taxon>
        <taxon>Fungi</taxon>
        <taxon>Dikarya</taxon>
        <taxon>Ascomycota</taxon>
        <taxon>Pezizomycotina</taxon>
        <taxon>Eurotiomycetes</taxon>
        <taxon>Eurotiomycetidae</taxon>
        <taxon>Eurotiales</taxon>
        <taxon>Trichocomaceae</taxon>
        <taxon>Talaromyces</taxon>
        <taxon>Talaromyces sect. Talaromyces</taxon>
    </lineage>
</organism>
<gene>
    <name evidence="3" type="ORF">TSTA_041440</name>
</gene>
<evidence type="ECO:0000256" key="1">
    <source>
        <dbReference type="SAM" id="MobiDB-lite"/>
    </source>
</evidence>
<proteinExistence type="predicted"/>
<dbReference type="Proteomes" id="UP000001745">
    <property type="component" value="Unassembled WGS sequence"/>
</dbReference>
<reference evidence="4" key="1">
    <citation type="journal article" date="2015" name="Genome Announc.">
        <title>Genome sequence of the AIDS-associated pathogen Penicillium marneffei (ATCC18224) and its near taxonomic relative Talaromyces stipitatus (ATCC10500).</title>
        <authorList>
            <person name="Nierman W.C."/>
            <person name="Fedorova-Abrams N.D."/>
            <person name="Andrianopoulos A."/>
        </authorList>
    </citation>
    <scope>NUCLEOTIDE SEQUENCE [LARGE SCALE GENOMIC DNA]</scope>
    <source>
        <strain evidence="4">ATCC 10500 / CBS 375.48 / QM 6759 / NRRL 1006</strain>
    </source>
</reference>
<keyword evidence="4" id="KW-1185">Reference proteome</keyword>
<dbReference type="InParanoid" id="B8MJ77"/>
<accession>B8MJ77</accession>
<feature type="domain" description="Helitron helicase-like" evidence="2">
    <location>
        <begin position="167"/>
        <end position="336"/>
    </location>
</feature>